<keyword evidence="1" id="KW-1133">Transmembrane helix</keyword>
<evidence type="ECO:0000313" key="2">
    <source>
        <dbReference type="EMBL" id="QHT91327.1"/>
    </source>
</evidence>
<name>A0A6C0IHD2_9ZZZZ</name>
<dbReference type="AlphaFoldDB" id="A0A6C0IHD2"/>
<dbReference type="EMBL" id="MN740165">
    <property type="protein sequence ID" value="QHT91327.1"/>
    <property type="molecule type" value="Genomic_DNA"/>
</dbReference>
<keyword evidence="1" id="KW-0812">Transmembrane</keyword>
<keyword evidence="1" id="KW-0472">Membrane</keyword>
<feature type="transmembrane region" description="Helical" evidence="1">
    <location>
        <begin position="6"/>
        <end position="25"/>
    </location>
</feature>
<accession>A0A6C0IHD2</accession>
<organism evidence="2">
    <name type="scientific">viral metagenome</name>
    <dbReference type="NCBI Taxonomy" id="1070528"/>
    <lineage>
        <taxon>unclassified sequences</taxon>
        <taxon>metagenomes</taxon>
        <taxon>organismal metagenomes</taxon>
    </lineage>
</organism>
<sequence length="75" mass="9076">MSEIKFYYIPFLLGIVVGIVLVYMYKEQKVIIYDYPKPFDNKIYKDKNNSCYQYVTKEVKCDENEKNIKQYPIQS</sequence>
<protein>
    <submittedName>
        <fullName evidence="2">Uncharacterized protein</fullName>
    </submittedName>
</protein>
<proteinExistence type="predicted"/>
<reference evidence="2" key="1">
    <citation type="journal article" date="2020" name="Nature">
        <title>Giant virus diversity and host interactions through global metagenomics.</title>
        <authorList>
            <person name="Schulz F."/>
            <person name="Roux S."/>
            <person name="Paez-Espino D."/>
            <person name="Jungbluth S."/>
            <person name="Walsh D.A."/>
            <person name="Denef V.J."/>
            <person name="McMahon K.D."/>
            <person name="Konstantinidis K.T."/>
            <person name="Eloe-Fadrosh E.A."/>
            <person name="Kyrpides N.C."/>
            <person name="Woyke T."/>
        </authorList>
    </citation>
    <scope>NUCLEOTIDE SEQUENCE</scope>
    <source>
        <strain evidence="2">GVMAG-M-3300023184-77</strain>
    </source>
</reference>
<evidence type="ECO:0000256" key="1">
    <source>
        <dbReference type="SAM" id="Phobius"/>
    </source>
</evidence>